<dbReference type="NCBIfam" id="TIGR01026">
    <property type="entry name" value="fliI_yscN"/>
    <property type="match status" value="1"/>
</dbReference>
<keyword evidence="9" id="KW-0378">Hydrolase</keyword>
<sequence length="448" mass="47586">MPNAPYLNALDQISASLAALETEIGPVKLSGRVTQVSSESIRVSGLSRVVCLGDLVQFEGRAGIRQGEIIRLDQKDVVIKPLERVTDIGIGSVASVMGGLAIHPDMSWRGRIVNALGEPIDGAGPLAHGVEAFLLDRAPPPAMNRSKISEGVRTGVRVIDLFTPLCVGQRVGVFAGSGVGKSTLLGMLAGFGDFDTVVVGLVGERGREVREFIDDILGATLAHSVVVASTGDESAMQRRLAPKTAMSVAEYFRAQGHKVLLILDSATRFAHAARDVALAAGEPPVARGFPPSVFADLARLIERAGPGSSGEGSITGIFSVLVDGDDHNDPVSDAIRGLLDGHIVLDRQIAEAGHYPPVSVLKSTSRLADRAWTQDQQELIHRIKGLISYYEDTKDLRLMGGFQTAGDEKLEKACRLVPKIYEALRQRADQVAPSDPFADLAQALAADT</sequence>
<dbReference type="SMART" id="SM00382">
    <property type="entry name" value="AAA"/>
    <property type="match status" value="1"/>
</dbReference>
<dbReference type="FunFam" id="3.40.50.12240:FF:000002">
    <property type="entry name" value="Flagellum-specific ATP synthase FliI"/>
    <property type="match status" value="1"/>
</dbReference>
<dbReference type="GO" id="GO:0046933">
    <property type="term" value="F:proton-transporting ATP synthase activity, rotational mechanism"/>
    <property type="evidence" value="ECO:0007669"/>
    <property type="project" value="TreeGrafter"/>
</dbReference>
<evidence type="ECO:0000256" key="1">
    <source>
        <dbReference type="ARBA" id="ARBA00004496"/>
    </source>
</evidence>
<evidence type="ECO:0000313" key="9">
    <source>
        <dbReference type="EMBL" id="CTQ42400.1"/>
    </source>
</evidence>
<dbReference type="SUPFAM" id="SSF52540">
    <property type="entry name" value="P-loop containing nucleoside triphosphate hydrolases"/>
    <property type="match status" value="1"/>
</dbReference>
<dbReference type="GO" id="GO:0005524">
    <property type="term" value="F:ATP binding"/>
    <property type="evidence" value="ECO:0007669"/>
    <property type="project" value="UniProtKB-KW"/>
</dbReference>
<dbReference type="InterPro" id="IPR005714">
    <property type="entry name" value="ATPase_T3SS_FliI/YscN"/>
</dbReference>
<dbReference type="Proteomes" id="UP000048926">
    <property type="component" value="Unassembled WGS sequence"/>
</dbReference>
<dbReference type="GO" id="GO:0030254">
    <property type="term" value="P:protein secretion by the type III secretion system"/>
    <property type="evidence" value="ECO:0007669"/>
    <property type="project" value="InterPro"/>
</dbReference>
<reference evidence="10" key="1">
    <citation type="submission" date="2015-07" db="EMBL/GenBank/DDBJ databases">
        <authorList>
            <person name="Rodrigo-Torres Lidia"/>
            <person name="Arahal R.David."/>
        </authorList>
    </citation>
    <scope>NUCLEOTIDE SEQUENCE [LARGE SCALE GENOMIC DNA]</scope>
    <source>
        <strain evidence="10">CECT 4801</strain>
    </source>
</reference>
<feature type="domain" description="AAA+ ATPase" evidence="8">
    <location>
        <begin position="167"/>
        <end position="350"/>
    </location>
</feature>
<dbReference type="RefSeq" id="WP_055654431.1">
    <property type="nucleotide sequence ID" value="NZ_CXST01000001.1"/>
</dbReference>
<dbReference type="InterPro" id="IPR003593">
    <property type="entry name" value="AAA+_ATPase"/>
</dbReference>
<dbReference type="Pfam" id="PF00006">
    <property type="entry name" value="ATP-synt_ab"/>
    <property type="match status" value="1"/>
</dbReference>
<keyword evidence="5" id="KW-0067">ATP-binding</keyword>
<dbReference type="InterPro" id="IPR027417">
    <property type="entry name" value="P-loop_NTPase"/>
</dbReference>
<evidence type="ECO:0000256" key="4">
    <source>
        <dbReference type="ARBA" id="ARBA00022741"/>
    </source>
</evidence>
<dbReference type="CDD" id="cd01136">
    <property type="entry name" value="ATPase_flagellum-secretory_path_III"/>
    <property type="match status" value="1"/>
</dbReference>
<name>A0A0M6Y079_9HYPH</name>
<dbReference type="GO" id="GO:0030257">
    <property type="term" value="C:type III protein secretion system complex"/>
    <property type="evidence" value="ECO:0007669"/>
    <property type="project" value="InterPro"/>
</dbReference>
<dbReference type="Gene3D" id="3.40.50.12240">
    <property type="match status" value="1"/>
</dbReference>
<evidence type="ECO:0000256" key="6">
    <source>
        <dbReference type="ARBA" id="ARBA00022927"/>
    </source>
</evidence>
<dbReference type="InterPro" id="IPR000194">
    <property type="entry name" value="ATPase_F1/V1/A1_a/bsu_nucl-bd"/>
</dbReference>
<evidence type="ECO:0000256" key="5">
    <source>
        <dbReference type="ARBA" id="ARBA00022840"/>
    </source>
</evidence>
<evidence type="ECO:0000259" key="8">
    <source>
        <dbReference type="SMART" id="SM00382"/>
    </source>
</evidence>
<comment type="subcellular location">
    <subcellularLocation>
        <location evidence="1">Cytoplasm</location>
    </subcellularLocation>
</comment>
<proteinExistence type="predicted"/>
<dbReference type="AlphaFoldDB" id="A0A0M6Y079"/>
<dbReference type="OrthoDB" id="9801639at2"/>
<keyword evidence="3" id="KW-0963">Cytoplasm</keyword>
<dbReference type="Pfam" id="PF18269">
    <property type="entry name" value="T3SS_ATPase_C"/>
    <property type="match status" value="1"/>
</dbReference>
<evidence type="ECO:0000256" key="7">
    <source>
        <dbReference type="ARBA" id="ARBA00022967"/>
    </source>
</evidence>
<evidence type="ECO:0000256" key="3">
    <source>
        <dbReference type="ARBA" id="ARBA00022490"/>
    </source>
</evidence>
<dbReference type="PANTHER" id="PTHR15184:SF9">
    <property type="entry name" value="SPI-1 TYPE 3 SECRETION SYSTEM ATPASE"/>
    <property type="match status" value="1"/>
</dbReference>
<dbReference type="InterPro" id="IPR040627">
    <property type="entry name" value="T3SS_ATPase_C"/>
</dbReference>
<dbReference type="STRING" id="187304.B0E33_26005"/>
<dbReference type="GO" id="GO:0005737">
    <property type="term" value="C:cytoplasm"/>
    <property type="evidence" value="ECO:0007669"/>
    <property type="project" value="UniProtKB-SubCell"/>
</dbReference>
<keyword evidence="4" id="KW-0547">Nucleotide-binding</keyword>
<keyword evidence="10" id="KW-1185">Reference proteome</keyword>
<protein>
    <submittedName>
        <fullName evidence="9">Flagellum-specific ATP synthase</fullName>
        <ecNumber evidence="9">3.6.3.14</ecNumber>
    </submittedName>
</protein>
<evidence type="ECO:0000256" key="2">
    <source>
        <dbReference type="ARBA" id="ARBA00022448"/>
    </source>
</evidence>
<dbReference type="GO" id="GO:0016887">
    <property type="term" value="F:ATP hydrolysis activity"/>
    <property type="evidence" value="ECO:0007669"/>
    <property type="project" value="InterPro"/>
</dbReference>
<accession>A0A0M6Y079</accession>
<keyword evidence="7" id="KW-1278">Translocase</keyword>
<gene>
    <name evidence="9" type="primary">fliI</name>
    <name evidence="9" type="ORF">LAL4801_00828</name>
</gene>
<dbReference type="EMBL" id="CXST01000001">
    <property type="protein sequence ID" value="CTQ42400.1"/>
    <property type="molecule type" value="Genomic_DNA"/>
</dbReference>
<organism evidence="9 10">
    <name type="scientific">Roseibium aggregatum</name>
    <dbReference type="NCBI Taxonomy" id="187304"/>
    <lineage>
        <taxon>Bacteria</taxon>
        <taxon>Pseudomonadati</taxon>
        <taxon>Pseudomonadota</taxon>
        <taxon>Alphaproteobacteria</taxon>
        <taxon>Hyphomicrobiales</taxon>
        <taxon>Stappiaceae</taxon>
        <taxon>Roseibium</taxon>
    </lineage>
</organism>
<dbReference type="InterPro" id="IPR050053">
    <property type="entry name" value="ATPase_alpha/beta_chains"/>
</dbReference>
<keyword evidence="2" id="KW-0813">Transport</keyword>
<dbReference type="EC" id="3.6.3.14" evidence="9"/>
<keyword evidence="6" id="KW-0653">Protein transport</keyword>
<evidence type="ECO:0000313" key="10">
    <source>
        <dbReference type="Proteomes" id="UP000048926"/>
    </source>
</evidence>
<dbReference type="PANTHER" id="PTHR15184">
    <property type="entry name" value="ATP SYNTHASE"/>
    <property type="match status" value="1"/>
</dbReference>